<evidence type="ECO:0000256" key="5">
    <source>
        <dbReference type="SAM" id="Coils"/>
    </source>
</evidence>
<proteinExistence type="predicted"/>
<dbReference type="Proteomes" id="UP001597560">
    <property type="component" value="Unassembled WGS sequence"/>
</dbReference>
<organism evidence="8 9">
    <name type="scientific">Olivibacter jilunii</name>
    <dbReference type="NCBI Taxonomy" id="985016"/>
    <lineage>
        <taxon>Bacteria</taxon>
        <taxon>Pseudomonadati</taxon>
        <taxon>Bacteroidota</taxon>
        <taxon>Sphingobacteriia</taxon>
        <taxon>Sphingobacteriales</taxon>
        <taxon>Sphingobacteriaceae</taxon>
        <taxon>Olivibacter</taxon>
    </lineage>
</organism>
<evidence type="ECO:0000259" key="7">
    <source>
        <dbReference type="PROSITE" id="PS50109"/>
    </source>
</evidence>
<dbReference type="EMBL" id="JBHUPA010000002">
    <property type="protein sequence ID" value="MFD2960994.1"/>
    <property type="molecule type" value="Genomic_DNA"/>
</dbReference>
<dbReference type="InterPro" id="IPR050482">
    <property type="entry name" value="Sensor_HK_TwoCompSys"/>
</dbReference>
<dbReference type="Gene3D" id="1.20.5.1930">
    <property type="match status" value="1"/>
</dbReference>
<dbReference type="InterPro" id="IPR003594">
    <property type="entry name" value="HATPase_dom"/>
</dbReference>
<dbReference type="Pfam" id="PF13424">
    <property type="entry name" value="TPR_12"/>
    <property type="match status" value="1"/>
</dbReference>
<dbReference type="PROSITE" id="PS50109">
    <property type="entry name" value="HIS_KIN"/>
    <property type="match status" value="1"/>
</dbReference>
<dbReference type="SUPFAM" id="SSF55874">
    <property type="entry name" value="ATPase domain of HSP90 chaperone/DNA topoisomerase II/histidine kinase"/>
    <property type="match status" value="1"/>
</dbReference>
<evidence type="ECO:0000256" key="4">
    <source>
        <dbReference type="PROSITE-ProRule" id="PRU00339"/>
    </source>
</evidence>
<protein>
    <submittedName>
        <fullName evidence="8">Tetratricopeptide repeat protein</fullName>
    </submittedName>
</protein>
<dbReference type="Gene3D" id="3.30.565.10">
    <property type="entry name" value="Histidine kinase-like ATPase, C-terminal domain"/>
    <property type="match status" value="1"/>
</dbReference>
<keyword evidence="9" id="KW-1185">Reference proteome</keyword>
<dbReference type="Pfam" id="PF02518">
    <property type="entry name" value="HATPase_c"/>
    <property type="match status" value="1"/>
</dbReference>
<dbReference type="InterPro" id="IPR019734">
    <property type="entry name" value="TPR_rpt"/>
</dbReference>
<evidence type="ECO:0000313" key="8">
    <source>
        <dbReference type="EMBL" id="MFD2960994.1"/>
    </source>
</evidence>
<keyword evidence="3" id="KW-0902">Two-component regulatory system</keyword>
<comment type="caution">
    <text evidence="8">The sequence shown here is derived from an EMBL/GenBank/DDBJ whole genome shotgun (WGS) entry which is preliminary data.</text>
</comment>
<dbReference type="Pfam" id="PF07730">
    <property type="entry name" value="HisKA_3"/>
    <property type="match status" value="1"/>
</dbReference>
<evidence type="ECO:0000313" key="9">
    <source>
        <dbReference type="Proteomes" id="UP001597560"/>
    </source>
</evidence>
<sequence length="671" mass="75397">METKNETVSGNRAVIPLLPTYKRICTLKRFFLLFVLSIMMVKALGQISQADTSRVYMLVNLAKEKQQQGSADSAEFYFKEAGKLAQRLAFDKGMLQYAGHYCVFLYQEVRYNEALAMAKKQLAISLKLKDLPRAAAAYNNMALQYQALGEMQRASEMLMSALNILSDIDRPTRQDSSFLRKYYNNLSSLLLDMNDLAKGLRYAIKSYQIAEELQDSAGIGSSLVNMLVAEAMSGKLADAEKHCLELLALGRSLTDPPMQLRALINLADIYCRQKRYEVALLTYDKAQALLAKAPPGNEVYILAGLSTVYKNMKRYGEADTYFSKALALAENELAKPQQMELLLSGAEIKEATGSYREALDLRKQYEQLSDSLLNSETHHTIQELEVKYQASEKQKALVERDLKISKQQRELERKNKWIILSILAMVILGVFFIFSRFINKLKRKAEASRQESRLLEAKLRGEEEERARTARELHDGVASILSAAKLHLGMELVNEPKTEGNDVNRLLESALKEIRNISHNLAPEAVLEEGFAYAIEEFCRRVRSSSLELNCYVIGTLPKFKKDDELLLYRMIQEAVANMVKHSEATEGIVQLVATENRLAITIEDNGVGFDVGGSKSKGLGLKNLLSRTQLLKGVCEIQSTPNKGTSIYIEVSATEVAESKKMRGRKEVIA</sequence>
<feature type="repeat" description="TPR" evidence="4">
    <location>
        <begin position="299"/>
        <end position="332"/>
    </location>
</feature>
<dbReference type="InterPro" id="IPR036890">
    <property type="entry name" value="HATPase_C_sf"/>
</dbReference>
<feature type="domain" description="Histidine kinase" evidence="7">
    <location>
        <begin position="468"/>
        <end position="656"/>
    </location>
</feature>
<keyword evidence="2" id="KW-0418">Kinase</keyword>
<evidence type="ECO:0000256" key="3">
    <source>
        <dbReference type="ARBA" id="ARBA00023012"/>
    </source>
</evidence>
<dbReference type="SUPFAM" id="SSF48452">
    <property type="entry name" value="TPR-like"/>
    <property type="match status" value="2"/>
</dbReference>
<dbReference type="InterPro" id="IPR005467">
    <property type="entry name" value="His_kinase_dom"/>
</dbReference>
<dbReference type="CDD" id="cd16917">
    <property type="entry name" value="HATPase_UhpB-NarQ-NarX-like"/>
    <property type="match status" value="1"/>
</dbReference>
<keyword evidence="6" id="KW-0472">Membrane</keyword>
<feature type="transmembrane region" description="Helical" evidence="6">
    <location>
        <begin position="30"/>
        <end position="48"/>
    </location>
</feature>
<dbReference type="Gene3D" id="1.25.40.10">
    <property type="entry name" value="Tetratricopeptide repeat domain"/>
    <property type="match status" value="3"/>
</dbReference>
<dbReference type="InterPro" id="IPR011712">
    <property type="entry name" value="Sig_transdc_His_kin_sub3_dim/P"/>
</dbReference>
<keyword evidence="6" id="KW-0812">Transmembrane</keyword>
<keyword evidence="4" id="KW-0802">TPR repeat</keyword>
<evidence type="ECO:0000256" key="1">
    <source>
        <dbReference type="ARBA" id="ARBA00022679"/>
    </source>
</evidence>
<dbReference type="SMART" id="SM00028">
    <property type="entry name" value="TPR"/>
    <property type="match status" value="6"/>
</dbReference>
<feature type="transmembrane region" description="Helical" evidence="6">
    <location>
        <begin position="417"/>
        <end position="434"/>
    </location>
</feature>
<reference evidence="9" key="1">
    <citation type="journal article" date="2019" name="Int. J. Syst. Evol. Microbiol.">
        <title>The Global Catalogue of Microorganisms (GCM) 10K type strain sequencing project: providing services to taxonomists for standard genome sequencing and annotation.</title>
        <authorList>
            <consortium name="The Broad Institute Genomics Platform"/>
            <consortium name="The Broad Institute Genome Sequencing Center for Infectious Disease"/>
            <person name="Wu L."/>
            <person name="Ma J."/>
        </authorList>
    </citation>
    <scope>NUCLEOTIDE SEQUENCE [LARGE SCALE GENOMIC DNA]</scope>
    <source>
        <strain evidence="9">KCTC 23098</strain>
    </source>
</reference>
<dbReference type="Pfam" id="PF13181">
    <property type="entry name" value="TPR_8"/>
    <property type="match status" value="1"/>
</dbReference>
<dbReference type="RefSeq" id="WP_377609188.1">
    <property type="nucleotide sequence ID" value="NZ_JBHUPA010000002.1"/>
</dbReference>
<feature type="coiled-coil region" evidence="5">
    <location>
        <begin position="438"/>
        <end position="472"/>
    </location>
</feature>
<accession>A0ABW6AY84</accession>
<dbReference type="InterPro" id="IPR011990">
    <property type="entry name" value="TPR-like_helical_dom_sf"/>
</dbReference>
<dbReference type="PROSITE" id="PS50005">
    <property type="entry name" value="TPR"/>
    <property type="match status" value="1"/>
</dbReference>
<keyword evidence="1" id="KW-0808">Transferase</keyword>
<keyword evidence="6" id="KW-1133">Transmembrane helix</keyword>
<keyword evidence="5" id="KW-0175">Coiled coil</keyword>
<dbReference type="PANTHER" id="PTHR24421">
    <property type="entry name" value="NITRATE/NITRITE SENSOR PROTEIN NARX-RELATED"/>
    <property type="match status" value="1"/>
</dbReference>
<evidence type="ECO:0000256" key="2">
    <source>
        <dbReference type="ARBA" id="ARBA00022777"/>
    </source>
</evidence>
<evidence type="ECO:0000256" key="6">
    <source>
        <dbReference type="SAM" id="Phobius"/>
    </source>
</evidence>
<dbReference type="SMART" id="SM00387">
    <property type="entry name" value="HATPase_c"/>
    <property type="match status" value="1"/>
</dbReference>
<gene>
    <name evidence="8" type="ORF">ACFS6J_04305</name>
</gene>
<name>A0ABW6AY84_9SPHI</name>